<dbReference type="Proteomes" id="UP000198211">
    <property type="component" value="Unassembled WGS sequence"/>
</dbReference>
<feature type="region of interest" description="Disordered" evidence="1">
    <location>
        <begin position="123"/>
        <end position="171"/>
    </location>
</feature>
<keyword evidence="4" id="KW-1185">Reference proteome</keyword>
<proteinExistence type="predicted"/>
<feature type="compositionally biased region" description="Low complexity" evidence="1">
    <location>
        <begin position="62"/>
        <end position="72"/>
    </location>
</feature>
<reference evidence="4" key="1">
    <citation type="submission" date="2017-03" db="EMBL/GenBank/DDBJ databases">
        <title>Phytopthora megakarya and P. palmivora, two closely related causual agents of cacao black pod achieved similar genome size and gene model numbers by different mechanisms.</title>
        <authorList>
            <person name="Ali S."/>
            <person name="Shao J."/>
            <person name="Larry D.J."/>
            <person name="Kronmiller B."/>
            <person name="Shen D."/>
            <person name="Strem M.D."/>
            <person name="Melnick R.L."/>
            <person name="Guiltinan M.J."/>
            <person name="Tyler B.M."/>
            <person name="Meinhardt L.W."/>
            <person name="Bailey B.A."/>
        </authorList>
    </citation>
    <scope>NUCLEOTIDE SEQUENCE [LARGE SCALE GENOMIC DNA]</scope>
    <source>
        <strain evidence="4">zdho120</strain>
    </source>
</reference>
<keyword evidence="2" id="KW-0732">Signal</keyword>
<name>A0A225V4D0_9STRA</name>
<dbReference type="AlphaFoldDB" id="A0A225V4D0"/>
<feature type="region of interest" description="Disordered" evidence="1">
    <location>
        <begin position="46"/>
        <end position="72"/>
    </location>
</feature>
<feature type="compositionally biased region" description="Polar residues" evidence="1">
    <location>
        <begin position="50"/>
        <end position="61"/>
    </location>
</feature>
<feature type="signal peptide" evidence="2">
    <location>
        <begin position="1"/>
        <end position="15"/>
    </location>
</feature>
<feature type="compositionally biased region" description="Basic and acidic residues" evidence="1">
    <location>
        <begin position="123"/>
        <end position="138"/>
    </location>
</feature>
<gene>
    <name evidence="3" type="ORF">PHMEG_00028702</name>
</gene>
<feature type="non-terminal residue" evidence="3">
    <location>
        <position position="171"/>
    </location>
</feature>
<protein>
    <submittedName>
        <fullName evidence="3">RxLR effector protein</fullName>
    </submittedName>
</protein>
<sequence length="171" mass="18687">MASLLVVLTPPLLLGAVCIVLLGISRSGKQRPSLQHYEHTHAFAHDCSRQTKPAETSGTLGSSMATTRRTRPATSTETILQFVLDALHHLTGLPLLMVNQPEHNLPCLNRTSVIETQMRADQKNAELLDSPTSRKERTASSTWSDFEAPEEEMSDLSSDEDEVVKAAGITP</sequence>
<comment type="caution">
    <text evidence="3">The sequence shown here is derived from an EMBL/GenBank/DDBJ whole genome shotgun (WGS) entry which is preliminary data.</text>
</comment>
<evidence type="ECO:0000256" key="1">
    <source>
        <dbReference type="SAM" id="MobiDB-lite"/>
    </source>
</evidence>
<feature type="chain" id="PRO_5012352784" evidence="2">
    <location>
        <begin position="16"/>
        <end position="171"/>
    </location>
</feature>
<dbReference type="EMBL" id="NBNE01007837">
    <property type="protein sequence ID" value="OWZ00172.1"/>
    <property type="molecule type" value="Genomic_DNA"/>
</dbReference>
<feature type="compositionally biased region" description="Acidic residues" evidence="1">
    <location>
        <begin position="147"/>
        <end position="162"/>
    </location>
</feature>
<evidence type="ECO:0000256" key="2">
    <source>
        <dbReference type="SAM" id="SignalP"/>
    </source>
</evidence>
<dbReference type="OrthoDB" id="167256at2759"/>
<evidence type="ECO:0000313" key="3">
    <source>
        <dbReference type="EMBL" id="OWZ00172.1"/>
    </source>
</evidence>
<accession>A0A225V4D0</accession>
<evidence type="ECO:0000313" key="4">
    <source>
        <dbReference type="Proteomes" id="UP000198211"/>
    </source>
</evidence>
<organism evidence="3 4">
    <name type="scientific">Phytophthora megakarya</name>
    <dbReference type="NCBI Taxonomy" id="4795"/>
    <lineage>
        <taxon>Eukaryota</taxon>
        <taxon>Sar</taxon>
        <taxon>Stramenopiles</taxon>
        <taxon>Oomycota</taxon>
        <taxon>Peronosporomycetes</taxon>
        <taxon>Peronosporales</taxon>
        <taxon>Peronosporaceae</taxon>
        <taxon>Phytophthora</taxon>
    </lineage>
</organism>